<gene>
    <name evidence="8" type="ORF">SELMODRAFT_165311</name>
    <name evidence="7" type="ORF">SELMODRAFT_165556</name>
</gene>
<dbReference type="KEGG" id="smo:SELMODRAFT_165311"/>
<keyword evidence="2" id="KW-0238">DNA-binding</keyword>
<accession>D8QU30</accession>
<dbReference type="EMBL" id="GL377567">
    <property type="protein sequence ID" value="EFJ36227.1"/>
    <property type="molecule type" value="Genomic_DNA"/>
</dbReference>
<dbReference type="PANTHER" id="PTHR46133:SF15">
    <property type="entry name" value="BHLH TRANSCRIPTION FACTOR"/>
    <property type="match status" value="1"/>
</dbReference>
<keyword evidence="5" id="KW-0175">Coiled coil</keyword>
<dbReference type="InterPro" id="IPR044818">
    <property type="entry name" value="ILR3-like"/>
</dbReference>
<feature type="domain" description="BHLH" evidence="6">
    <location>
        <begin position="70"/>
        <end position="121"/>
    </location>
</feature>
<evidence type="ECO:0000313" key="7">
    <source>
        <dbReference type="EMBL" id="EFJ35991.1"/>
    </source>
</evidence>
<dbReference type="KEGG" id="smo:SELMODRAFT_165556"/>
<dbReference type="GO" id="GO:0003700">
    <property type="term" value="F:DNA-binding transcription factor activity"/>
    <property type="evidence" value="ECO:0007669"/>
    <property type="project" value="InterPro"/>
</dbReference>
<reference evidence="8 9" key="1">
    <citation type="journal article" date="2011" name="Science">
        <title>The Selaginella genome identifies genetic changes associated with the evolution of vascular plants.</title>
        <authorList>
            <person name="Banks J.A."/>
            <person name="Nishiyama T."/>
            <person name="Hasebe M."/>
            <person name="Bowman J.L."/>
            <person name="Gribskov M."/>
            <person name="dePamphilis C."/>
            <person name="Albert V.A."/>
            <person name="Aono N."/>
            <person name="Aoyama T."/>
            <person name="Ambrose B.A."/>
            <person name="Ashton N.W."/>
            <person name="Axtell M.J."/>
            <person name="Barker E."/>
            <person name="Barker M.S."/>
            <person name="Bennetzen J.L."/>
            <person name="Bonawitz N.D."/>
            <person name="Chapple C."/>
            <person name="Cheng C."/>
            <person name="Correa L.G."/>
            <person name="Dacre M."/>
            <person name="DeBarry J."/>
            <person name="Dreyer I."/>
            <person name="Elias M."/>
            <person name="Engstrom E.M."/>
            <person name="Estelle M."/>
            <person name="Feng L."/>
            <person name="Finet C."/>
            <person name="Floyd S.K."/>
            <person name="Frommer W.B."/>
            <person name="Fujita T."/>
            <person name="Gramzow L."/>
            <person name="Gutensohn M."/>
            <person name="Harholt J."/>
            <person name="Hattori M."/>
            <person name="Heyl A."/>
            <person name="Hirai T."/>
            <person name="Hiwatashi Y."/>
            <person name="Ishikawa M."/>
            <person name="Iwata M."/>
            <person name="Karol K.G."/>
            <person name="Koehler B."/>
            <person name="Kolukisaoglu U."/>
            <person name="Kubo M."/>
            <person name="Kurata T."/>
            <person name="Lalonde S."/>
            <person name="Li K."/>
            <person name="Li Y."/>
            <person name="Litt A."/>
            <person name="Lyons E."/>
            <person name="Manning G."/>
            <person name="Maruyama T."/>
            <person name="Michael T.P."/>
            <person name="Mikami K."/>
            <person name="Miyazaki S."/>
            <person name="Morinaga S."/>
            <person name="Murata T."/>
            <person name="Mueller-Roeber B."/>
            <person name="Nelson D.R."/>
            <person name="Obara M."/>
            <person name="Oguri Y."/>
            <person name="Olmstead R.G."/>
            <person name="Onodera N."/>
            <person name="Petersen B.L."/>
            <person name="Pils B."/>
            <person name="Prigge M."/>
            <person name="Rensing S.A."/>
            <person name="Riano-Pachon D.M."/>
            <person name="Roberts A.W."/>
            <person name="Sato Y."/>
            <person name="Scheller H.V."/>
            <person name="Schulz B."/>
            <person name="Schulz C."/>
            <person name="Shakirov E.V."/>
            <person name="Shibagaki N."/>
            <person name="Shinohara N."/>
            <person name="Shippen D.E."/>
            <person name="Soerensen I."/>
            <person name="Sotooka R."/>
            <person name="Sugimoto N."/>
            <person name="Sugita M."/>
            <person name="Sumikawa N."/>
            <person name="Tanurdzic M."/>
            <person name="Theissen G."/>
            <person name="Ulvskov P."/>
            <person name="Wakazuki S."/>
            <person name="Weng J.K."/>
            <person name="Willats W.W."/>
            <person name="Wipf D."/>
            <person name="Wolf P.G."/>
            <person name="Yang L."/>
            <person name="Zimmer A.D."/>
            <person name="Zhu Q."/>
            <person name="Mitros T."/>
            <person name="Hellsten U."/>
            <person name="Loque D."/>
            <person name="Otillar R."/>
            <person name="Salamov A."/>
            <person name="Schmutz J."/>
            <person name="Shapiro H."/>
            <person name="Lindquist E."/>
            <person name="Lucas S."/>
            <person name="Rokhsar D."/>
            <person name="Grigoriev I.V."/>
        </authorList>
    </citation>
    <scope>NUCLEOTIDE SEQUENCE [LARGE SCALE GENOMIC DNA]</scope>
</reference>
<dbReference type="InParanoid" id="D8QU30"/>
<evidence type="ECO:0000256" key="5">
    <source>
        <dbReference type="SAM" id="Coils"/>
    </source>
</evidence>
<dbReference type="FunCoup" id="D8QU30">
    <property type="interactions" value="2207"/>
</dbReference>
<dbReference type="Gramene" id="EFJ36227">
    <property type="protein sequence ID" value="EFJ36227"/>
    <property type="gene ID" value="SELMODRAFT_165311"/>
</dbReference>
<feature type="coiled-coil region" evidence="5">
    <location>
        <begin position="111"/>
        <end position="169"/>
    </location>
</feature>
<dbReference type="OMA" id="LPENTNW"/>
<proteinExistence type="predicted"/>
<dbReference type="GO" id="GO:0046983">
    <property type="term" value="F:protein dimerization activity"/>
    <property type="evidence" value="ECO:0007669"/>
    <property type="project" value="InterPro"/>
</dbReference>
<evidence type="ECO:0000313" key="9">
    <source>
        <dbReference type="Proteomes" id="UP000001514"/>
    </source>
</evidence>
<keyword evidence="3" id="KW-0804">Transcription</keyword>
<keyword evidence="4" id="KW-0539">Nucleus</keyword>
<dbReference type="SMART" id="SM00353">
    <property type="entry name" value="HLH"/>
    <property type="match status" value="1"/>
</dbReference>
<dbReference type="FunFam" id="4.10.280.10:FF:000104">
    <property type="entry name" value="Transcription factor bHLH34"/>
    <property type="match status" value="1"/>
</dbReference>
<dbReference type="PROSITE" id="PS50888">
    <property type="entry name" value="BHLH"/>
    <property type="match status" value="1"/>
</dbReference>
<keyword evidence="1" id="KW-0805">Transcription regulation</keyword>
<dbReference type="PANTHER" id="PTHR46133">
    <property type="entry name" value="BHLH TRANSCRIPTION FACTOR"/>
    <property type="match status" value="1"/>
</dbReference>
<dbReference type="InterPro" id="IPR011598">
    <property type="entry name" value="bHLH_dom"/>
</dbReference>
<keyword evidence="9" id="KW-1185">Reference proteome</keyword>
<evidence type="ECO:0000256" key="1">
    <source>
        <dbReference type="ARBA" id="ARBA00023015"/>
    </source>
</evidence>
<dbReference type="Proteomes" id="UP000001514">
    <property type="component" value="Unassembled WGS sequence"/>
</dbReference>
<evidence type="ECO:0000259" key="6">
    <source>
        <dbReference type="PROSITE" id="PS50888"/>
    </source>
</evidence>
<dbReference type="GO" id="GO:0006879">
    <property type="term" value="P:intracellular iron ion homeostasis"/>
    <property type="evidence" value="ECO:0007669"/>
    <property type="project" value="InterPro"/>
</dbReference>
<dbReference type="HOGENOM" id="CLU_078927_1_0_1"/>
<organism evidence="9">
    <name type="scientific">Selaginella moellendorffii</name>
    <name type="common">Spikemoss</name>
    <dbReference type="NCBI Taxonomy" id="88036"/>
    <lineage>
        <taxon>Eukaryota</taxon>
        <taxon>Viridiplantae</taxon>
        <taxon>Streptophyta</taxon>
        <taxon>Embryophyta</taxon>
        <taxon>Tracheophyta</taxon>
        <taxon>Lycopodiopsida</taxon>
        <taxon>Selaginellales</taxon>
        <taxon>Selaginellaceae</taxon>
        <taxon>Selaginella</taxon>
    </lineage>
</organism>
<dbReference type="SUPFAM" id="SSF47459">
    <property type="entry name" value="HLH, helix-loop-helix DNA-binding domain"/>
    <property type="match status" value="1"/>
</dbReference>
<name>D8QU30_SELML</name>
<evidence type="ECO:0000313" key="8">
    <source>
        <dbReference type="EMBL" id="EFJ36227.1"/>
    </source>
</evidence>
<dbReference type="Gene3D" id="4.10.280.10">
    <property type="entry name" value="Helix-loop-helix DNA-binding domain"/>
    <property type="match status" value="1"/>
</dbReference>
<evidence type="ECO:0000256" key="3">
    <source>
        <dbReference type="ARBA" id="ARBA00023163"/>
    </source>
</evidence>
<dbReference type="EMBL" id="GL377567">
    <property type="protein sequence ID" value="EFJ35991.1"/>
    <property type="molecule type" value="Genomic_DNA"/>
</dbReference>
<dbReference type="GO" id="GO:0000976">
    <property type="term" value="F:transcription cis-regulatory region binding"/>
    <property type="evidence" value="ECO:0007669"/>
    <property type="project" value="UniProtKB-ARBA"/>
</dbReference>
<dbReference type="InterPro" id="IPR036638">
    <property type="entry name" value="HLH_DNA-bd_sf"/>
</dbReference>
<dbReference type="Gramene" id="EFJ35991">
    <property type="protein sequence ID" value="EFJ35991"/>
    <property type="gene ID" value="SELMODRAFT_165556"/>
</dbReference>
<sequence>MSSPQSQKWMAFLSDTFLDEESQNSSALFWGSQPSCDPVDCCVENDSSKVDSDEFEKTCPKKRSREESCGAPGNKACREKMRRDRLNDRFVELSAALEPGRPPKSDKATILSDAVRVITQLRAEAQQLKESNEQLRDGIKELKAEKNELREEKMRLKSEKDRLEQQLKTMAMPPSFMPHPAAALHAHHAAAAAAAFHAQIQAASTKTGGASAAGPLPGFPGMAMWQWMPPAVVDTSQDHVLRPPVA</sequence>
<dbReference type="Pfam" id="PF00010">
    <property type="entry name" value="HLH"/>
    <property type="match status" value="1"/>
</dbReference>
<dbReference type="CDD" id="cd11446">
    <property type="entry name" value="bHLH_AtILR3_like"/>
    <property type="match status" value="1"/>
</dbReference>
<dbReference type="AlphaFoldDB" id="D8QU30"/>
<evidence type="ECO:0000256" key="4">
    <source>
        <dbReference type="ARBA" id="ARBA00023242"/>
    </source>
</evidence>
<protein>
    <recommendedName>
        <fullName evidence="6">BHLH domain-containing protein</fullName>
    </recommendedName>
</protein>
<dbReference type="eggNOG" id="ENOG502RXRB">
    <property type="taxonomic scope" value="Eukaryota"/>
</dbReference>
<evidence type="ECO:0000256" key="2">
    <source>
        <dbReference type="ARBA" id="ARBA00023125"/>
    </source>
</evidence>
<dbReference type="OrthoDB" id="515493at2759"/>